<evidence type="ECO:0000256" key="4">
    <source>
        <dbReference type="ARBA" id="ARBA00023002"/>
    </source>
</evidence>
<dbReference type="OrthoDB" id="1879366at2759"/>
<keyword evidence="9" id="KW-1185">Reference proteome</keyword>
<comment type="similarity">
    <text evidence="6">Belongs to the zinc-containing alcohol dehydrogenase family.</text>
</comment>
<dbReference type="STRING" id="50429.A0A2B4T215"/>
<dbReference type="SUPFAM" id="SSF101898">
    <property type="entry name" value="NHL repeat"/>
    <property type="match status" value="1"/>
</dbReference>
<feature type="domain" description="RING-type" evidence="7">
    <location>
        <begin position="919"/>
        <end position="946"/>
    </location>
</feature>
<dbReference type="InterPro" id="IPR050129">
    <property type="entry name" value="Zn_alcohol_dh"/>
</dbReference>
<dbReference type="Gene3D" id="3.90.180.10">
    <property type="entry name" value="Medium-chain alcohol dehydrogenases, catalytic domain"/>
    <property type="match status" value="1"/>
</dbReference>
<dbReference type="SUPFAM" id="SSF57850">
    <property type="entry name" value="RING/U-box"/>
    <property type="match status" value="1"/>
</dbReference>
<dbReference type="PROSITE" id="PS00518">
    <property type="entry name" value="ZF_RING_1"/>
    <property type="match status" value="1"/>
</dbReference>
<evidence type="ECO:0000256" key="1">
    <source>
        <dbReference type="ARBA" id="ARBA00022723"/>
    </source>
</evidence>
<dbReference type="PROSITE" id="PS00059">
    <property type="entry name" value="ADH_ZINC"/>
    <property type="match status" value="1"/>
</dbReference>
<dbReference type="SUPFAM" id="SSF51735">
    <property type="entry name" value="NAD(P)-binding Rossmann-fold domains"/>
    <property type="match status" value="1"/>
</dbReference>
<dbReference type="Pfam" id="PF00107">
    <property type="entry name" value="ADH_zinc_N"/>
    <property type="match status" value="1"/>
</dbReference>
<dbReference type="GO" id="GO:0016491">
    <property type="term" value="F:oxidoreductase activity"/>
    <property type="evidence" value="ECO:0007669"/>
    <property type="project" value="UniProtKB-KW"/>
</dbReference>
<dbReference type="PANTHER" id="PTHR43401">
    <property type="entry name" value="L-THREONINE 3-DEHYDROGENASE"/>
    <property type="match status" value="1"/>
</dbReference>
<name>A0A2B4T215_STYPI</name>
<keyword evidence="3 6" id="KW-0862">Zinc</keyword>
<dbReference type="InterPro" id="IPR002328">
    <property type="entry name" value="ADH_Zn_CS"/>
</dbReference>
<gene>
    <name evidence="8" type="primary">tdh</name>
    <name evidence="8" type="ORF">AWC38_SpisGene300</name>
</gene>
<dbReference type="PROSITE" id="PS50089">
    <property type="entry name" value="ZF_RING_2"/>
    <property type="match status" value="1"/>
</dbReference>
<sequence length="1452" mass="163639">MSELPDCMKVLIKEEEKPSYMYKEIPVPQPGNGELLVKVLKVSICGSDNILYQWGEAAKAIATLPFIPGHECVGEVVKVGPECDEKYFIGQRICCENHFYCGKCYQCSHGCAQYTIIPAQYCYQLKTNLDVDRACLLEPFGVAHQAMEEVCPGGDTVLIQGCGPIGLISAGIAKCMGAVKIIATDIVEERLQKAKQMGADVLVNGKTENLKDIVMRETSGDGIGCLVECSGAAPLVNSCFSLLSKEEDRPKYLNISKNDSGSGSSGDRFENIEDASNFWIQLWETIGTGNKEAEWLSKIKEAIARKVPMPSEGTWNLQCSEAVRCLLKKRNWSAPGPDRLVNYWWKRAHVLHEGVTKAFMGISKSTEEYPIWFSEGKTRLTPKPEAKLNRVLKSTSAAMEDIGLTWNPKKCNVFHVRRGVQVKDAAGVRMGQEGFVGNLKEGSSYKFLGVKETVIQDEKLALECAAKSYLQRLSVIWSSPLPDANRVTASNQFAFPVLPYLMWTQHWPVTELRSIDREARKIICENGGKHPPSSTVMQYLPRDKGGRGLLSVKQEYLTKIKSAIKLHQNSDPTMRLMQKFEERAIEKGFTSLIKEACKYTEELGTSLTLDYPIPSCSSHQAPNISISRKKVKGYLRKSVTEKLQEEVKGELWHGRFLCARWQDEDLSDDECFAWLRDWNSAPTHTINGLLELYEQLTPTRVYTKLKTGTSQGETTCRLCGGATETLAHVLAGCSALAQSKYLDRHNAVLKVLFFEVCKDLKLVVSVPPWYSLVAPKPVYESSDAPAYWDVPVYADHSHVKANRVNARFVDHNRKQVWAVEMSCPWLDNRGKKKEKTGKYAPLQWELKKQYPGYCVEQFNIVIDVLGGWSKELEKTMKKLVGDRSKEVLRKIYRFDPQKVLSLFKRYMKEFQDPKVLPTCNHNVCRQCLKNIIMRAKPAYIQCPTCRQESFIREDDLDDLQTNVFLVKLLQQTEPQKEREKLSKGIQACVTKVEVLDELIKELKLSRQRKFEHGECLKEEIHRMADAIVRKTRLSESELISRMEDFISQEDSVFSRLEEKMEAFKQKLQAHVNVSLNAYDEKNDGEISKMKNTLASLAHNSTEDKLYREMHELNSFAASFDANKDLLRNVESLGIGDLSMSDPSGVKIGISTPLQFMRVSLTTLRKITASNFGFESFSPLSIATDGDKQVAVADPENNNILILNRNGDFVNRFTSPASSPQPAMMFSGVAFSKDKNDLIAVNGARDVHLINPIDGTFKVSYRSSSQWGVKYCFVSTDQSGRFLLTCEPLAKQCRACIIVHSDTPFGKPDLRFGFSGEGTLLFPFKVLYHEKHYYVTDMEKGCIMVYNECGDFLRHFGGKDNEIHGHGRLVLPTGMIFDPREEIFLVCDWGSSSIQTYKPDGTFLEAFPIDGRPTDIALFSDGTLVVSSKDDQWIQLMSISTLGAFDDEEVGRK</sequence>
<evidence type="ECO:0000313" key="8">
    <source>
        <dbReference type="EMBL" id="PFX34707.1"/>
    </source>
</evidence>
<evidence type="ECO:0000313" key="9">
    <source>
        <dbReference type="Proteomes" id="UP000225706"/>
    </source>
</evidence>
<comment type="cofactor">
    <cofactor evidence="6">
        <name>Zn(2+)</name>
        <dbReference type="ChEBI" id="CHEBI:29105"/>
    </cofactor>
</comment>
<accession>A0A2B4T215</accession>
<keyword evidence="2 5" id="KW-0863">Zinc-finger</keyword>
<proteinExistence type="inferred from homology"/>
<dbReference type="Gene3D" id="3.40.50.720">
    <property type="entry name" value="NAD(P)-binding Rossmann-like Domain"/>
    <property type="match status" value="1"/>
</dbReference>
<evidence type="ECO:0000256" key="2">
    <source>
        <dbReference type="ARBA" id="ARBA00022771"/>
    </source>
</evidence>
<dbReference type="SUPFAM" id="SSF50129">
    <property type="entry name" value="GroES-like"/>
    <property type="match status" value="1"/>
</dbReference>
<evidence type="ECO:0000259" key="7">
    <source>
        <dbReference type="PROSITE" id="PS50089"/>
    </source>
</evidence>
<comment type="caution">
    <text evidence="8">The sequence shown here is derived from an EMBL/GenBank/DDBJ whole genome shotgun (WGS) entry which is preliminary data.</text>
</comment>
<evidence type="ECO:0000256" key="5">
    <source>
        <dbReference type="PROSITE-ProRule" id="PRU00175"/>
    </source>
</evidence>
<organism evidence="8 9">
    <name type="scientific">Stylophora pistillata</name>
    <name type="common">Smooth cauliflower coral</name>
    <dbReference type="NCBI Taxonomy" id="50429"/>
    <lineage>
        <taxon>Eukaryota</taxon>
        <taxon>Metazoa</taxon>
        <taxon>Cnidaria</taxon>
        <taxon>Anthozoa</taxon>
        <taxon>Hexacorallia</taxon>
        <taxon>Scleractinia</taxon>
        <taxon>Astrocoeniina</taxon>
        <taxon>Pocilloporidae</taxon>
        <taxon>Stylophora</taxon>
    </lineage>
</organism>
<dbReference type="InterPro" id="IPR011042">
    <property type="entry name" value="6-blade_b-propeller_TolB-like"/>
</dbReference>
<dbReference type="InterPro" id="IPR013154">
    <property type="entry name" value="ADH-like_N"/>
</dbReference>
<keyword evidence="1 6" id="KW-0479">Metal-binding</keyword>
<dbReference type="InterPro" id="IPR001841">
    <property type="entry name" value="Znf_RING"/>
</dbReference>
<dbReference type="InterPro" id="IPR013149">
    <property type="entry name" value="ADH-like_C"/>
</dbReference>
<dbReference type="InterPro" id="IPR011032">
    <property type="entry name" value="GroES-like_sf"/>
</dbReference>
<dbReference type="InterPro" id="IPR036291">
    <property type="entry name" value="NAD(P)-bd_dom_sf"/>
</dbReference>
<dbReference type="Gene3D" id="2.120.10.30">
    <property type="entry name" value="TolB, C-terminal domain"/>
    <property type="match status" value="1"/>
</dbReference>
<dbReference type="Pfam" id="PF08240">
    <property type="entry name" value="ADH_N"/>
    <property type="match status" value="1"/>
</dbReference>
<reference evidence="9" key="1">
    <citation type="journal article" date="2017" name="bioRxiv">
        <title>Comparative analysis of the genomes of Stylophora pistillata and Acropora digitifera provides evidence for extensive differences between species of corals.</title>
        <authorList>
            <person name="Voolstra C.R."/>
            <person name="Li Y."/>
            <person name="Liew Y.J."/>
            <person name="Baumgarten S."/>
            <person name="Zoccola D."/>
            <person name="Flot J.-F."/>
            <person name="Tambutte S."/>
            <person name="Allemand D."/>
            <person name="Aranda M."/>
        </authorList>
    </citation>
    <scope>NUCLEOTIDE SEQUENCE [LARGE SCALE GENOMIC DNA]</scope>
</reference>
<dbReference type="Gene3D" id="3.30.40.10">
    <property type="entry name" value="Zinc/RING finger domain, C3HC4 (zinc finger)"/>
    <property type="match status" value="1"/>
</dbReference>
<evidence type="ECO:0000256" key="3">
    <source>
        <dbReference type="ARBA" id="ARBA00022833"/>
    </source>
</evidence>
<dbReference type="EMBL" id="LSMT01000002">
    <property type="protein sequence ID" value="PFX34707.1"/>
    <property type="molecule type" value="Genomic_DNA"/>
</dbReference>
<evidence type="ECO:0000256" key="6">
    <source>
        <dbReference type="RuleBase" id="RU361277"/>
    </source>
</evidence>
<dbReference type="PANTHER" id="PTHR43401:SF2">
    <property type="entry name" value="L-THREONINE 3-DEHYDROGENASE"/>
    <property type="match status" value="1"/>
</dbReference>
<protein>
    <submittedName>
        <fullName evidence="8">L-threonine 3-dehydrogenase</fullName>
    </submittedName>
</protein>
<dbReference type="InterPro" id="IPR013083">
    <property type="entry name" value="Znf_RING/FYVE/PHD"/>
</dbReference>
<dbReference type="InterPro" id="IPR017907">
    <property type="entry name" value="Znf_RING_CS"/>
</dbReference>
<dbReference type="GO" id="GO:0008270">
    <property type="term" value="F:zinc ion binding"/>
    <property type="evidence" value="ECO:0007669"/>
    <property type="project" value="UniProtKB-KW"/>
</dbReference>
<dbReference type="Proteomes" id="UP000225706">
    <property type="component" value="Unassembled WGS sequence"/>
</dbReference>
<keyword evidence="4" id="KW-0560">Oxidoreductase</keyword>